<keyword evidence="3" id="KW-1185">Reference proteome</keyword>
<organism evidence="2 3">
    <name type="scientific">Streptomyces siamensis</name>
    <dbReference type="NCBI Taxonomy" id="1274986"/>
    <lineage>
        <taxon>Bacteria</taxon>
        <taxon>Bacillati</taxon>
        <taxon>Actinomycetota</taxon>
        <taxon>Actinomycetes</taxon>
        <taxon>Kitasatosporales</taxon>
        <taxon>Streptomycetaceae</taxon>
        <taxon>Streptomyces</taxon>
    </lineage>
</organism>
<reference evidence="3" key="1">
    <citation type="journal article" date="2019" name="Int. J. Syst. Evol. Microbiol.">
        <title>The Global Catalogue of Microorganisms (GCM) 10K type strain sequencing project: providing services to taxonomists for standard genome sequencing and annotation.</title>
        <authorList>
            <consortium name="The Broad Institute Genomics Platform"/>
            <consortium name="The Broad Institute Genome Sequencing Center for Infectious Disease"/>
            <person name="Wu L."/>
            <person name="Ma J."/>
        </authorList>
    </citation>
    <scope>NUCLEOTIDE SEQUENCE [LARGE SCALE GENOMIC DNA]</scope>
    <source>
        <strain evidence="3">JCM 18409</strain>
    </source>
</reference>
<evidence type="ECO:0000313" key="2">
    <source>
        <dbReference type="EMBL" id="GAA5021252.1"/>
    </source>
</evidence>
<protein>
    <submittedName>
        <fullName evidence="2">Uncharacterized protein</fullName>
    </submittedName>
</protein>
<dbReference type="Proteomes" id="UP001501759">
    <property type="component" value="Unassembled WGS sequence"/>
</dbReference>
<evidence type="ECO:0000313" key="3">
    <source>
        <dbReference type="Proteomes" id="UP001501759"/>
    </source>
</evidence>
<sequence>MRVTHTPRRTARILPAAPGTRHGESWGTIPAPAGERAACRAKKVSKSDVLHLTRLGVHAPNGRTARASPSGTRPRLPMVNGGRSGLSADPRGGITIYDWTATGPKFAGRGCHTRVGRLVYLTQVEPR</sequence>
<feature type="region of interest" description="Disordered" evidence="1">
    <location>
        <begin position="1"/>
        <end position="31"/>
    </location>
</feature>
<proteinExistence type="predicted"/>
<name>A0ABP9J7E0_9ACTN</name>
<dbReference type="EMBL" id="BAABKB010000021">
    <property type="protein sequence ID" value="GAA5021252.1"/>
    <property type="molecule type" value="Genomic_DNA"/>
</dbReference>
<evidence type="ECO:0000256" key="1">
    <source>
        <dbReference type="SAM" id="MobiDB-lite"/>
    </source>
</evidence>
<comment type="caution">
    <text evidence="2">The sequence shown here is derived from an EMBL/GenBank/DDBJ whole genome shotgun (WGS) entry which is preliminary data.</text>
</comment>
<feature type="region of interest" description="Disordered" evidence="1">
    <location>
        <begin position="58"/>
        <end position="87"/>
    </location>
</feature>
<feature type="compositionally biased region" description="Basic residues" evidence="1">
    <location>
        <begin position="1"/>
        <end position="11"/>
    </location>
</feature>
<gene>
    <name evidence="2" type="ORF">GCM10023335_51960</name>
</gene>
<accession>A0ABP9J7E0</accession>